<proteinExistence type="predicted"/>
<sequence length="83" mass="9103">CNMDSKPIGSGTVAMAMFQYFGNYTVKFSMNTAFVFSALCAAIKILSEHPPMDIDGNLDESEHSCQFLIKTVNKLIAKCELSS</sequence>
<reference evidence="1" key="2">
    <citation type="journal article" date="2023" name="Proc. Natl. Acad. Sci. U.S.A.">
        <title>A global phylogenomic analysis of the shiitake genus Lentinula.</title>
        <authorList>
            <person name="Sierra-Patev S."/>
            <person name="Min B."/>
            <person name="Naranjo-Ortiz M."/>
            <person name="Looney B."/>
            <person name="Konkel Z."/>
            <person name="Slot J.C."/>
            <person name="Sakamoto Y."/>
            <person name="Steenwyk J.L."/>
            <person name="Rokas A."/>
            <person name="Carro J."/>
            <person name="Camarero S."/>
            <person name="Ferreira P."/>
            <person name="Molpeceres G."/>
            <person name="Ruiz-Duenas F.J."/>
            <person name="Serrano A."/>
            <person name="Henrissat B."/>
            <person name="Drula E."/>
            <person name="Hughes K.W."/>
            <person name="Mata J.L."/>
            <person name="Ishikawa N.K."/>
            <person name="Vargas-Isla R."/>
            <person name="Ushijima S."/>
            <person name="Smith C.A."/>
            <person name="Donoghue J."/>
            <person name="Ahrendt S."/>
            <person name="Andreopoulos W."/>
            <person name="He G."/>
            <person name="LaButti K."/>
            <person name="Lipzen A."/>
            <person name="Ng V."/>
            <person name="Riley R."/>
            <person name="Sandor L."/>
            <person name="Barry K."/>
            <person name="Martinez A.T."/>
            <person name="Xiao Y."/>
            <person name="Gibbons J.G."/>
            <person name="Terashima K."/>
            <person name="Grigoriev I.V."/>
            <person name="Hibbett D."/>
        </authorList>
    </citation>
    <scope>NUCLEOTIDE SEQUENCE</scope>
    <source>
        <strain evidence="1">Sp2 HRB7682 ss15</strain>
    </source>
</reference>
<gene>
    <name evidence="1" type="ORF">C8J55DRAFT_420031</name>
</gene>
<evidence type="ECO:0000313" key="2">
    <source>
        <dbReference type="Proteomes" id="UP001150238"/>
    </source>
</evidence>
<evidence type="ECO:0000313" key="1">
    <source>
        <dbReference type="EMBL" id="KAJ4492074.1"/>
    </source>
</evidence>
<accession>A0A9W9AYA4</accession>
<reference evidence="1" key="1">
    <citation type="submission" date="2022-08" db="EMBL/GenBank/DDBJ databases">
        <authorList>
            <consortium name="DOE Joint Genome Institute"/>
            <person name="Min B."/>
            <person name="Riley R."/>
            <person name="Sierra-Patev S."/>
            <person name="Naranjo-Ortiz M."/>
            <person name="Looney B."/>
            <person name="Konkel Z."/>
            <person name="Slot J.C."/>
            <person name="Sakamoto Y."/>
            <person name="Steenwyk J.L."/>
            <person name="Rokas A."/>
            <person name="Carro J."/>
            <person name="Camarero S."/>
            <person name="Ferreira P."/>
            <person name="Molpeceres G."/>
            <person name="Ruiz-Duenas F.J."/>
            <person name="Serrano A."/>
            <person name="Henrissat B."/>
            <person name="Drula E."/>
            <person name="Hughes K.W."/>
            <person name="Mata J.L."/>
            <person name="Ishikawa N.K."/>
            <person name="Vargas-Isla R."/>
            <person name="Ushijima S."/>
            <person name="Smith C.A."/>
            <person name="Ahrendt S."/>
            <person name="Andreopoulos W."/>
            <person name="He G."/>
            <person name="Labutti K."/>
            <person name="Lipzen A."/>
            <person name="Ng V."/>
            <person name="Sandor L."/>
            <person name="Barry K."/>
            <person name="Martinez A.T."/>
            <person name="Xiao Y."/>
            <person name="Gibbons J.G."/>
            <person name="Terashima K."/>
            <person name="Hibbett D.S."/>
            <person name="Grigoriev I.V."/>
        </authorList>
    </citation>
    <scope>NUCLEOTIDE SEQUENCE</scope>
    <source>
        <strain evidence="1">Sp2 HRB7682 ss15</strain>
    </source>
</reference>
<dbReference type="EMBL" id="JANVFS010000005">
    <property type="protein sequence ID" value="KAJ4492074.1"/>
    <property type="molecule type" value="Genomic_DNA"/>
</dbReference>
<feature type="non-terminal residue" evidence="1">
    <location>
        <position position="1"/>
    </location>
</feature>
<name>A0A9W9AYA4_9AGAR</name>
<dbReference type="Proteomes" id="UP001150238">
    <property type="component" value="Unassembled WGS sequence"/>
</dbReference>
<comment type="caution">
    <text evidence="1">The sequence shown here is derived from an EMBL/GenBank/DDBJ whole genome shotgun (WGS) entry which is preliminary data.</text>
</comment>
<organism evidence="1 2">
    <name type="scientific">Lentinula lateritia</name>
    <dbReference type="NCBI Taxonomy" id="40482"/>
    <lineage>
        <taxon>Eukaryota</taxon>
        <taxon>Fungi</taxon>
        <taxon>Dikarya</taxon>
        <taxon>Basidiomycota</taxon>
        <taxon>Agaricomycotina</taxon>
        <taxon>Agaricomycetes</taxon>
        <taxon>Agaricomycetidae</taxon>
        <taxon>Agaricales</taxon>
        <taxon>Marasmiineae</taxon>
        <taxon>Omphalotaceae</taxon>
        <taxon>Lentinula</taxon>
    </lineage>
</organism>
<dbReference type="AlphaFoldDB" id="A0A9W9AYA4"/>
<protein>
    <submittedName>
        <fullName evidence="1">Uncharacterized protein</fullName>
    </submittedName>
</protein>